<evidence type="ECO:0000313" key="2">
    <source>
        <dbReference type="Proteomes" id="UP001589887"/>
    </source>
</evidence>
<dbReference type="PANTHER" id="PTHR43422">
    <property type="entry name" value="THIAMINE THIAZOLE SYNTHASE"/>
    <property type="match status" value="1"/>
</dbReference>
<dbReference type="EMBL" id="JBHMQV010000007">
    <property type="protein sequence ID" value="MFC0843485.1"/>
    <property type="molecule type" value="Genomic_DNA"/>
</dbReference>
<dbReference type="EC" id="1.-.-.-" evidence="1"/>
<dbReference type="InterPro" id="IPR036188">
    <property type="entry name" value="FAD/NAD-bd_sf"/>
</dbReference>
<organism evidence="1 2">
    <name type="scientific">Streptomyces noboritoensis</name>
    <dbReference type="NCBI Taxonomy" id="67337"/>
    <lineage>
        <taxon>Bacteria</taxon>
        <taxon>Bacillati</taxon>
        <taxon>Actinomycetota</taxon>
        <taxon>Actinomycetes</taxon>
        <taxon>Kitasatosporales</taxon>
        <taxon>Streptomycetaceae</taxon>
        <taxon>Streptomyces</taxon>
    </lineage>
</organism>
<comment type="caution">
    <text evidence="1">The sequence shown here is derived from an EMBL/GenBank/DDBJ whole genome shotgun (WGS) entry which is preliminary data.</text>
</comment>
<keyword evidence="1" id="KW-0560">Oxidoreductase</keyword>
<dbReference type="Gene3D" id="3.50.50.60">
    <property type="entry name" value="FAD/NAD(P)-binding domain"/>
    <property type="match status" value="1"/>
</dbReference>
<proteinExistence type="predicted"/>
<protein>
    <submittedName>
        <fullName evidence="1">NAD(P)/FAD-dependent oxidoreductase</fullName>
        <ecNumber evidence="1">1.-.-.-</ecNumber>
    </submittedName>
</protein>
<dbReference type="GO" id="GO:0016491">
    <property type="term" value="F:oxidoreductase activity"/>
    <property type="evidence" value="ECO:0007669"/>
    <property type="project" value="UniProtKB-KW"/>
</dbReference>
<accession>A0ABV6TG52</accession>
<dbReference type="Proteomes" id="UP001589887">
    <property type="component" value="Unassembled WGS sequence"/>
</dbReference>
<name>A0ABV6TG52_9ACTN</name>
<dbReference type="RefSeq" id="WP_190093079.1">
    <property type="nucleotide sequence ID" value="NZ_JBHMQV010000007.1"/>
</dbReference>
<reference evidence="1 2" key="1">
    <citation type="submission" date="2024-09" db="EMBL/GenBank/DDBJ databases">
        <authorList>
            <person name="Sun Q."/>
            <person name="Mori K."/>
        </authorList>
    </citation>
    <scope>NUCLEOTIDE SEQUENCE [LARGE SCALE GENOMIC DNA]</scope>
    <source>
        <strain evidence="1 2">JCM 4557</strain>
    </source>
</reference>
<gene>
    <name evidence="1" type="ORF">ACFH04_07020</name>
</gene>
<keyword evidence="2" id="KW-1185">Reference proteome</keyword>
<dbReference type="PANTHER" id="PTHR43422:SF3">
    <property type="entry name" value="THIAMINE THIAZOLE SYNTHASE"/>
    <property type="match status" value="1"/>
</dbReference>
<sequence>MKHAIVLGGSFGGLLAARVLSDHADDVVVIDTDDLSTNGRGPGAPHRDQLHALLAMGHLQLERWFPGITEETVAAGALLGQGSQVQFHVDGVRKVDLPEARMLSATRPFLEGHLRRRVMELPNVRFLHGRASGLLDDGRRITGVPITTAHPAPEQTHTADLTLDADLVVDAMGRSSRLGRWLQENGWDAPPVDRMRVDLGYATASFTRGDELPGTVIAHATPGPASNYQPRLSEPGALAAVEDNRWSVVLAGYTDYRPGSDPAQFLARMRRCVAPLRTVADTCAMVGEVRTYHFRESARREFTRLTRFPGGLVALGDSIASVNPIYGQGLTLAALQASSLAVHLKTGAHPHAPAWDYFRRARTVVGAAWDMATTADLAQPHVTGPYPRGYRLTRWAGDQLITASIHNAQVNSAFMDVLHMNAHPRTLTRPSLLLSAALTRPPR</sequence>
<dbReference type="SUPFAM" id="SSF51905">
    <property type="entry name" value="FAD/NAD(P)-binding domain"/>
    <property type="match status" value="1"/>
</dbReference>
<evidence type="ECO:0000313" key="1">
    <source>
        <dbReference type="EMBL" id="MFC0843485.1"/>
    </source>
</evidence>